<sequence>MKGTSAFRFFITQYRGAFQREPVGSASLEDKTEPFVKSVTKWKGIRGVCSVVLHGSFHFPRDFVDPLPVVSASARDVCDIDRMAALVHRLGDSSRDWVWCSRWGVPSGHPVVFWVCMV</sequence>
<evidence type="ECO:0000313" key="2">
    <source>
        <dbReference type="Proteomes" id="UP001054945"/>
    </source>
</evidence>
<name>A0AAV4S517_CAEEX</name>
<organism evidence="1 2">
    <name type="scientific">Caerostris extrusa</name>
    <name type="common">Bark spider</name>
    <name type="synonym">Caerostris bankana</name>
    <dbReference type="NCBI Taxonomy" id="172846"/>
    <lineage>
        <taxon>Eukaryota</taxon>
        <taxon>Metazoa</taxon>
        <taxon>Ecdysozoa</taxon>
        <taxon>Arthropoda</taxon>
        <taxon>Chelicerata</taxon>
        <taxon>Arachnida</taxon>
        <taxon>Araneae</taxon>
        <taxon>Araneomorphae</taxon>
        <taxon>Entelegynae</taxon>
        <taxon>Araneoidea</taxon>
        <taxon>Araneidae</taxon>
        <taxon>Caerostris</taxon>
    </lineage>
</organism>
<evidence type="ECO:0000313" key="1">
    <source>
        <dbReference type="EMBL" id="GIY29603.1"/>
    </source>
</evidence>
<accession>A0AAV4S517</accession>
<dbReference type="AlphaFoldDB" id="A0AAV4S517"/>
<proteinExistence type="predicted"/>
<comment type="caution">
    <text evidence="1">The sequence shown here is derived from an EMBL/GenBank/DDBJ whole genome shotgun (WGS) entry which is preliminary data.</text>
</comment>
<dbReference type="EMBL" id="BPLR01009095">
    <property type="protein sequence ID" value="GIY29603.1"/>
    <property type="molecule type" value="Genomic_DNA"/>
</dbReference>
<keyword evidence="2" id="KW-1185">Reference proteome</keyword>
<protein>
    <submittedName>
        <fullName evidence="1">Uncharacterized protein</fullName>
    </submittedName>
</protein>
<gene>
    <name evidence="1" type="ORF">CEXT_791121</name>
</gene>
<reference evidence="1 2" key="1">
    <citation type="submission" date="2021-06" db="EMBL/GenBank/DDBJ databases">
        <title>Caerostris extrusa draft genome.</title>
        <authorList>
            <person name="Kono N."/>
            <person name="Arakawa K."/>
        </authorList>
    </citation>
    <scope>NUCLEOTIDE SEQUENCE [LARGE SCALE GENOMIC DNA]</scope>
</reference>
<dbReference type="Proteomes" id="UP001054945">
    <property type="component" value="Unassembled WGS sequence"/>
</dbReference>